<feature type="compositionally biased region" description="Polar residues" evidence="1">
    <location>
        <begin position="416"/>
        <end position="429"/>
    </location>
</feature>
<keyword evidence="4" id="KW-1185">Reference proteome</keyword>
<feature type="region of interest" description="Disordered" evidence="1">
    <location>
        <begin position="825"/>
        <end position="872"/>
    </location>
</feature>
<protein>
    <submittedName>
        <fullName evidence="3">Uncharacterized protein</fullName>
    </submittedName>
</protein>
<comment type="caution">
    <text evidence="3">The sequence shown here is derived from an EMBL/GenBank/DDBJ whole genome shotgun (WGS) entry which is preliminary data.</text>
</comment>
<sequence>MTRHRERILVIAQEMLALIIAALRLVRVLLGIIIMIIVGLAVSQTDDSIHRSQQNGEDKREKEVIGLTNKPRNRIEEMGPQPPSEAKSPHFLPRLHTPFERIQYLTREHSHHPGPPDAGLGNDSPDAAIQRAVTMQWDKYIHHRPLDIRPSFSASPQAVYLGSRQRDDGQMVHDLVNLNSTQMIYNRTDGRPCDGLFRVSWTYFDLPLRRDYSASPVLSATVENATMAAKETAANPLFPTVSPEDATLQPETHSASELLGDADSNEPYSHLLWRNLGNGALTWDPDENEVATAMNSTNTTPKVASLQLGFTPVIEPTLASTISHSDPRETTILRNLQQILGLDPTRAENLSKLRDIARVAEMQAHEAYEIFSRRLAEEQEKLQNDSQGGGPPPAPPFSLAMGVGVRGEQTSRNEEPNTYTATADPSVNINDPINHASPQIYRQVDLGPFIRDDSEDLPTPTLSELGDALTSLTSTSYGSLVIAGTPGIVAIHPPTSPLTSEPTAPSATLDGDDQGSDSSDQFYDAVTTNTGYSPKLQSTEFLDATLGREVFGWVEHQMERENFTRRTYTDLYGTLPPDPNRPLSPVSDTVPNPAQSATSLDFSLPHDDHQVTSTLPSLSETEAGEDRGEKRKQTGSGASTAEKPRKRFPSHLTQPGVIENLAAVRRGLLEGSQRVEDILVREKSDFRAARHEYYQENEWIHDTSSNLQPRPIHGRFYHPLLFDFEAAKLQILYTLLRQHNYFELAWTLNDLLRLKFRDEYAIAHLLAASYLDFLAPTSPDFWDEYDSSRSSALSSSSMEGVESGHIDVASTTDGEVPGEAGIEAQETRVISEPPASTASAPSLTYDSTTSAPSGSAEGMDADSASPPRPLFRIRTDFLSRHRRARSEAVSAN</sequence>
<accession>A0AAD7BV25</accession>
<dbReference type="AlphaFoldDB" id="A0AAD7BV25"/>
<evidence type="ECO:0000313" key="3">
    <source>
        <dbReference type="EMBL" id="KAJ7631510.1"/>
    </source>
</evidence>
<evidence type="ECO:0000256" key="1">
    <source>
        <dbReference type="SAM" id="MobiDB-lite"/>
    </source>
</evidence>
<feature type="compositionally biased region" description="Polar residues" evidence="1">
    <location>
        <begin position="611"/>
        <end position="620"/>
    </location>
</feature>
<feature type="compositionally biased region" description="Polar residues" evidence="1">
    <location>
        <begin position="844"/>
        <end position="853"/>
    </location>
</feature>
<feature type="compositionally biased region" description="Polar residues" evidence="1">
    <location>
        <begin position="497"/>
        <end position="506"/>
    </location>
</feature>
<feature type="compositionally biased region" description="Polar residues" evidence="1">
    <location>
        <begin position="586"/>
        <end position="601"/>
    </location>
</feature>
<name>A0AAD7BV25_MYCRO</name>
<feature type="compositionally biased region" description="Low complexity" evidence="1">
    <location>
        <begin position="833"/>
        <end position="842"/>
    </location>
</feature>
<keyword evidence="2" id="KW-0812">Transmembrane</keyword>
<feature type="region of interest" description="Disordered" evidence="1">
    <location>
        <begin position="493"/>
        <end position="522"/>
    </location>
</feature>
<proteinExistence type="predicted"/>
<keyword evidence="2" id="KW-0472">Membrane</keyword>
<keyword evidence="2" id="KW-1133">Transmembrane helix</keyword>
<dbReference type="EMBL" id="JARKIE010000514">
    <property type="protein sequence ID" value="KAJ7631510.1"/>
    <property type="molecule type" value="Genomic_DNA"/>
</dbReference>
<dbReference type="Proteomes" id="UP001221757">
    <property type="component" value="Unassembled WGS sequence"/>
</dbReference>
<feature type="transmembrane region" description="Helical" evidence="2">
    <location>
        <begin position="21"/>
        <end position="42"/>
    </location>
</feature>
<evidence type="ECO:0000313" key="4">
    <source>
        <dbReference type="Proteomes" id="UP001221757"/>
    </source>
</evidence>
<reference evidence="3" key="1">
    <citation type="submission" date="2023-03" db="EMBL/GenBank/DDBJ databases">
        <title>Massive genome expansion in bonnet fungi (Mycena s.s.) driven by repeated elements and novel gene families across ecological guilds.</title>
        <authorList>
            <consortium name="Lawrence Berkeley National Laboratory"/>
            <person name="Harder C.B."/>
            <person name="Miyauchi S."/>
            <person name="Viragh M."/>
            <person name="Kuo A."/>
            <person name="Thoen E."/>
            <person name="Andreopoulos B."/>
            <person name="Lu D."/>
            <person name="Skrede I."/>
            <person name="Drula E."/>
            <person name="Henrissat B."/>
            <person name="Morin E."/>
            <person name="Kohler A."/>
            <person name="Barry K."/>
            <person name="LaButti K."/>
            <person name="Morin E."/>
            <person name="Salamov A."/>
            <person name="Lipzen A."/>
            <person name="Mereny Z."/>
            <person name="Hegedus B."/>
            <person name="Baldrian P."/>
            <person name="Stursova M."/>
            <person name="Weitz H."/>
            <person name="Taylor A."/>
            <person name="Grigoriev I.V."/>
            <person name="Nagy L.G."/>
            <person name="Martin F."/>
            <person name="Kauserud H."/>
        </authorList>
    </citation>
    <scope>NUCLEOTIDE SEQUENCE</scope>
    <source>
        <strain evidence="3">CBHHK067</strain>
    </source>
</reference>
<feature type="region of interest" description="Disordered" evidence="1">
    <location>
        <begin position="379"/>
        <end position="429"/>
    </location>
</feature>
<organism evidence="3 4">
    <name type="scientific">Mycena rosella</name>
    <name type="common">Pink bonnet</name>
    <name type="synonym">Agaricus rosellus</name>
    <dbReference type="NCBI Taxonomy" id="1033263"/>
    <lineage>
        <taxon>Eukaryota</taxon>
        <taxon>Fungi</taxon>
        <taxon>Dikarya</taxon>
        <taxon>Basidiomycota</taxon>
        <taxon>Agaricomycotina</taxon>
        <taxon>Agaricomycetes</taxon>
        <taxon>Agaricomycetidae</taxon>
        <taxon>Agaricales</taxon>
        <taxon>Marasmiineae</taxon>
        <taxon>Mycenaceae</taxon>
        <taxon>Mycena</taxon>
    </lineage>
</organism>
<gene>
    <name evidence="3" type="ORF">B0H17DRAFT_1150260</name>
</gene>
<feature type="region of interest" description="Disordered" evidence="1">
    <location>
        <begin position="569"/>
        <end position="652"/>
    </location>
</feature>
<evidence type="ECO:0000256" key="2">
    <source>
        <dbReference type="SAM" id="Phobius"/>
    </source>
</evidence>